<dbReference type="Proteomes" id="UP000292564">
    <property type="component" value="Unassembled WGS sequence"/>
</dbReference>
<dbReference type="OrthoDB" id="9807212at2"/>
<dbReference type="InterPro" id="IPR013120">
    <property type="entry name" value="FAR_NAD-bd"/>
</dbReference>
<dbReference type="AlphaFoldDB" id="A0A4Q7ZV46"/>
<dbReference type="SUPFAM" id="SSF51735">
    <property type="entry name" value="NAD(P)-binding Rossmann-fold domains"/>
    <property type="match status" value="1"/>
</dbReference>
<accession>A0A4Q7ZV46</accession>
<evidence type="ECO:0000313" key="2">
    <source>
        <dbReference type="EMBL" id="RZU54523.1"/>
    </source>
</evidence>
<dbReference type="Pfam" id="PF07993">
    <property type="entry name" value="NAD_binding_4"/>
    <property type="match status" value="1"/>
</dbReference>
<dbReference type="SMART" id="SM00822">
    <property type="entry name" value="PKS_KR"/>
    <property type="match status" value="1"/>
</dbReference>
<reference evidence="2 3" key="1">
    <citation type="submission" date="2019-02" db="EMBL/GenBank/DDBJ databases">
        <title>Sequencing the genomes of 1000 actinobacteria strains.</title>
        <authorList>
            <person name="Klenk H.-P."/>
        </authorList>
    </citation>
    <scope>NUCLEOTIDE SEQUENCE [LARGE SCALE GENOMIC DNA]</scope>
    <source>
        <strain evidence="2 3">DSM 45162</strain>
    </source>
</reference>
<evidence type="ECO:0000259" key="1">
    <source>
        <dbReference type="SMART" id="SM00822"/>
    </source>
</evidence>
<gene>
    <name evidence="2" type="ORF">EV385_6474</name>
</gene>
<dbReference type="PANTHER" id="PTHR43245">
    <property type="entry name" value="BIFUNCTIONAL POLYMYXIN RESISTANCE PROTEIN ARNA"/>
    <property type="match status" value="1"/>
</dbReference>
<protein>
    <submittedName>
        <fullName evidence="2">Male sterility protein</fullName>
    </submittedName>
</protein>
<dbReference type="InterPro" id="IPR057326">
    <property type="entry name" value="KR_dom"/>
</dbReference>
<evidence type="ECO:0000313" key="3">
    <source>
        <dbReference type="Proteomes" id="UP000292564"/>
    </source>
</evidence>
<dbReference type="RefSeq" id="WP_130512865.1">
    <property type="nucleotide sequence ID" value="NZ_SHKY01000001.1"/>
</dbReference>
<dbReference type="EMBL" id="SHKY01000001">
    <property type="protein sequence ID" value="RZU54523.1"/>
    <property type="molecule type" value="Genomic_DNA"/>
</dbReference>
<name>A0A4Q7ZV46_9ACTN</name>
<proteinExistence type="predicted"/>
<comment type="caution">
    <text evidence="2">The sequence shown here is derived from an EMBL/GenBank/DDBJ whole genome shotgun (WGS) entry which is preliminary data.</text>
</comment>
<dbReference type="PANTHER" id="PTHR43245:SF52">
    <property type="entry name" value="NAD-DEPENDENT EPIMERASE_DEHYDRATASE"/>
    <property type="match status" value="1"/>
</dbReference>
<dbReference type="InterPro" id="IPR050177">
    <property type="entry name" value="Lipid_A_modif_metabolic_enz"/>
</dbReference>
<organism evidence="2 3">
    <name type="scientific">Krasilnikovia cinnamomea</name>
    <dbReference type="NCBI Taxonomy" id="349313"/>
    <lineage>
        <taxon>Bacteria</taxon>
        <taxon>Bacillati</taxon>
        <taxon>Actinomycetota</taxon>
        <taxon>Actinomycetes</taxon>
        <taxon>Micromonosporales</taxon>
        <taxon>Micromonosporaceae</taxon>
        <taxon>Krasilnikovia</taxon>
    </lineage>
</organism>
<dbReference type="Gene3D" id="3.40.50.720">
    <property type="entry name" value="NAD(P)-binding Rossmann-like Domain"/>
    <property type="match status" value="1"/>
</dbReference>
<sequence>MTDGRILVTGANGYLGRHVARHLLTHTDRPLLLWARAGTAAEARAKVAPLLRDVPGAADRVRYTGGDLSGDDPFAGVATGDLTAIVHTAAVTSFTVEHDVAQRVNTAGTARLLELARRCPRLDSVCLFSSLYATGLQAGPITELPAPVPSAGFANAYERSKWAAEAYAFGQTDLPVSVLRVATVLADDESGRAGQHNAVHNTLRLLRLGLLGLMPGLPDTPVYLTTADVTARAAAAAVSQSATGVFHVADRAADSLTLARTMDVAFDVFGADPGFARRRVARPEYADLHSYTLLADSSRSFGASVLGQALTSLLPFAAQLYVAKDVANDRLRALLPDHRPLDAAALLAATCRNLLADARSPDVRR</sequence>
<feature type="domain" description="Ketoreductase" evidence="1">
    <location>
        <begin position="4"/>
        <end position="188"/>
    </location>
</feature>
<dbReference type="InterPro" id="IPR036291">
    <property type="entry name" value="NAD(P)-bd_dom_sf"/>
</dbReference>
<keyword evidence="3" id="KW-1185">Reference proteome</keyword>